<dbReference type="InterPro" id="IPR051311">
    <property type="entry name" value="DedA_domain"/>
</dbReference>
<dbReference type="PANTHER" id="PTHR42709:SF11">
    <property type="entry name" value="DEDA FAMILY PROTEIN"/>
    <property type="match status" value="1"/>
</dbReference>
<sequence>MFTKLLDLALKIASKPKAVYFLFTISFFESFFFIPLPPDFILAPMVLSKPQKAWFYAGITLLGSFIGSCIGFAIGFFVIDFAIGFIETLGLQEYYAQAVSWFTTWGAGMVFVAGFSFVPYWIFTIAAGAMKMNFIFFIIAASLSRGTRFYLVAGAAYFGGEKGMPAIRKNIDKVGWLIVILFVVYVLWKTI</sequence>
<evidence type="ECO:0000256" key="1">
    <source>
        <dbReference type="SAM" id="Phobius"/>
    </source>
</evidence>
<proteinExistence type="predicted"/>
<feature type="transmembrane region" description="Helical" evidence="1">
    <location>
        <begin position="98"/>
        <end position="122"/>
    </location>
</feature>
<reference evidence="2" key="1">
    <citation type="submission" date="2018-05" db="EMBL/GenBank/DDBJ databases">
        <authorList>
            <person name="Lanie J.A."/>
            <person name="Ng W.-L."/>
            <person name="Kazmierczak K.M."/>
            <person name="Andrzejewski T.M."/>
            <person name="Davidsen T.M."/>
            <person name="Wayne K.J."/>
            <person name="Tettelin H."/>
            <person name="Glass J.I."/>
            <person name="Rusch D."/>
            <person name="Podicherti R."/>
            <person name="Tsui H.-C.T."/>
            <person name="Winkler M.E."/>
        </authorList>
    </citation>
    <scope>NUCLEOTIDE SEQUENCE</scope>
</reference>
<accession>A0A381V4Q7</accession>
<keyword evidence="1" id="KW-1133">Transmembrane helix</keyword>
<evidence type="ECO:0008006" key="3">
    <source>
        <dbReference type="Google" id="ProtNLM"/>
    </source>
</evidence>
<keyword evidence="1" id="KW-0812">Transmembrane</keyword>
<gene>
    <name evidence="2" type="ORF">METZ01_LOCUS88220</name>
</gene>
<protein>
    <recommendedName>
        <fullName evidence="3">DedA family protein</fullName>
    </recommendedName>
</protein>
<feature type="transmembrane region" description="Helical" evidence="1">
    <location>
        <begin position="170"/>
        <end position="188"/>
    </location>
</feature>
<name>A0A381V4Q7_9ZZZZ</name>
<dbReference type="EMBL" id="UINC01007850">
    <property type="protein sequence ID" value="SVA35366.1"/>
    <property type="molecule type" value="Genomic_DNA"/>
</dbReference>
<dbReference type="GO" id="GO:0005886">
    <property type="term" value="C:plasma membrane"/>
    <property type="evidence" value="ECO:0007669"/>
    <property type="project" value="TreeGrafter"/>
</dbReference>
<organism evidence="2">
    <name type="scientific">marine metagenome</name>
    <dbReference type="NCBI Taxonomy" id="408172"/>
    <lineage>
        <taxon>unclassified sequences</taxon>
        <taxon>metagenomes</taxon>
        <taxon>ecological metagenomes</taxon>
    </lineage>
</organism>
<keyword evidence="1" id="KW-0472">Membrane</keyword>
<dbReference type="AlphaFoldDB" id="A0A381V4Q7"/>
<dbReference type="PANTHER" id="PTHR42709">
    <property type="entry name" value="ALKALINE PHOSPHATASE LIKE PROTEIN"/>
    <property type="match status" value="1"/>
</dbReference>
<evidence type="ECO:0000313" key="2">
    <source>
        <dbReference type="EMBL" id="SVA35366.1"/>
    </source>
</evidence>
<feature type="transmembrane region" description="Helical" evidence="1">
    <location>
        <begin position="18"/>
        <end position="34"/>
    </location>
</feature>
<feature type="transmembrane region" description="Helical" evidence="1">
    <location>
        <begin position="54"/>
        <end position="86"/>
    </location>
</feature>